<feature type="domain" description="NIF system FeS cluster assembly NifU N-terminal" evidence="1">
    <location>
        <begin position="9"/>
        <end position="88"/>
    </location>
</feature>
<dbReference type="InterPro" id="IPR002871">
    <property type="entry name" value="NIF_FeS_clus_asmbl_NifU_N"/>
</dbReference>
<evidence type="ECO:0000313" key="2">
    <source>
        <dbReference type="EMBL" id="VEU75987.1"/>
    </source>
</evidence>
<name>A0A449B5V8_9BACT</name>
<dbReference type="GO" id="GO:0051536">
    <property type="term" value="F:iron-sulfur cluster binding"/>
    <property type="evidence" value="ECO:0007669"/>
    <property type="project" value="InterPro"/>
</dbReference>
<dbReference type="AlphaFoldDB" id="A0A449B5V8"/>
<dbReference type="RefSeq" id="WP_036434531.1">
    <property type="nucleotide sequence ID" value="NZ_LR215039.1"/>
</dbReference>
<gene>
    <name evidence="2" type="primary">nifU</name>
    <name evidence="2" type="ORF">NCTC10179_00144</name>
</gene>
<dbReference type="KEGG" id="mcou:NCTC10179_00144"/>
<accession>A0A449B5V8</accession>
<dbReference type="GO" id="GO:0016226">
    <property type="term" value="P:iron-sulfur cluster assembly"/>
    <property type="evidence" value="ECO:0007669"/>
    <property type="project" value="InterPro"/>
</dbReference>
<dbReference type="EMBL" id="LR215039">
    <property type="protein sequence ID" value="VEU75987.1"/>
    <property type="molecule type" value="Genomic_DNA"/>
</dbReference>
<proteinExistence type="predicted"/>
<evidence type="ECO:0000313" key="3">
    <source>
        <dbReference type="Proteomes" id="UP000289497"/>
    </source>
</evidence>
<dbReference type="SUPFAM" id="SSF82649">
    <property type="entry name" value="SufE/NifU"/>
    <property type="match status" value="1"/>
</dbReference>
<sequence length="139" mass="16119">MDFNPNIAREKIMSHYMNPDNKNSDLSKDGEVHFSTTCSDKLILKTHFVDDKLTDVYFDGHGCAIFIASTDMLLNVLKNKTKDQIQKIIDIYTRFVMQEKLTQDELTLLEDLWVFYNVKTHLNRTTCALLTANKILNNN</sequence>
<organism evidence="2 3">
    <name type="scientific">Mycoplasmopsis columboralis</name>
    <dbReference type="NCBI Taxonomy" id="171282"/>
    <lineage>
        <taxon>Bacteria</taxon>
        <taxon>Bacillati</taxon>
        <taxon>Mycoplasmatota</taxon>
        <taxon>Mycoplasmoidales</taxon>
        <taxon>Metamycoplasmataceae</taxon>
        <taxon>Mycoplasmopsis</taxon>
    </lineage>
</organism>
<dbReference type="GO" id="GO:0005506">
    <property type="term" value="F:iron ion binding"/>
    <property type="evidence" value="ECO:0007669"/>
    <property type="project" value="InterPro"/>
</dbReference>
<dbReference type="CDD" id="cd06664">
    <property type="entry name" value="IscU_like"/>
    <property type="match status" value="1"/>
</dbReference>
<reference evidence="2 3" key="1">
    <citation type="submission" date="2019-01" db="EMBL/GenBank/DDBJ databases">
        <authorList>
            <consortium name="Pathogen Informatics"/>
        </authorList>
    </citation>
    <scope>NUCLEOTIDE SEQUENCE [LARGE SCALE GENOMIC DNA]</scope>
    <source>
        <strain evidence="2 3">NCTC10179</strain>
    </source>
</reference>
<dbReference type="Gene3D" id="3.90.1010.10">
    <property type="match status" value="1"/>
</dbReference>
<dbReference type="Pfam" id="PF01592">
    <property type="entry name" value="NifU_N"/>
    <property type="match status" value="1"/>
</dbReference>
<keyword evidence="3" id="KW-1185">Reference proteome</keyword>
<evidence type="ECO:0000259" key="1">
    <source>
        <dbReference type="Pfam" id="PF01592"/>
    </source>
</evidence>
<dbReference type="Proteomes" id="UP000289497">
    <property type="component" value="Chromosome"/>
</dbReference>
<dbReference type="OrthoDB" id="9804157at2"/>
<protein>
    <submittedName>
        <fullName evidence="2">Nitrogen fixation protein nifu</fullName>
    </submittedName>
</protein>